<dbReference type="OrthoDB" id="74764at2759"/>
<sequence>MAAGTNAFWRMPCRGVLTNERVDPVDTPEKVAAHVHQVHGGNNFALMANNQDLRDSECTSCMVKGDNSAYWYPQLYWQDNEGKLTLVESSGGALIYYLLRPEDGVSVKPFPENFRMIAGDGTLRSWPYPSWEVNDPRLRGKGGWSPEDELNEAKKRQHAIGWNCLNQYGPVEDTIWRKNIPQGKKCDFGLRAEVVFPSCWNGKDEDTSDHRSHMAYPSLVEAGECPEGYPIRLPTLLYEVTWNTWPLVQKGNGRLVLATGDPTGYGWHADFMNGWDTSLLNDAIHQCTNMNGEITSCPVFVNRGLLQDEDTQKACKKPKIEVNEEVHGPLSELPG</sequence>
<dbReference type="Pfam" id="PF09362">
    <property type="entry name" value="DUF1996"/>
    <property type="match status" value="1"/>
</dbReference>
<evidence type="ECO:0000313" key="2">
    <source>
        <dbReference type="EMBL" id="TGZ76601.1"/>
    </source>
</evidence>
<dbReference type="PANTHER" id="PTHR43662:SF7">
    <property type="entry name" value="DUF1996 DOMAIN-CONTAINING PROTEIN"/>
    <property type="match status" value="1"/>
</dbReference>
<feature type="non-terminal residue" evidence="2">
    <location>
        <position position="335"/>
    </location>
</feature>
<dbReference type="Proteomes" id="UP000298138">
    <property type="component" value="Unassembled WGS sequence"/>
</dbReference>
<evidence type="ECO:0000259" key="1">
    <source>
        <dbReference type="Pfam" id="PF09362"/>
    </source>
</evidence>
<reference evidence="2 3" key="1">
    <citation type="submission" date="2019-04" db="EMBL/GenBank/DDBJ databases">
        <title>Comparative genomics and transcriptomics to analyze fruiting body development in filamentous ascomycetes.</title>
        <authorList>
            <consortium name="DOE Joint Genome Institute"/>
            <person name="Lutkenhaus R."/>
            <person name="Traeger S."/>
            <person name="Breuer J."/>
            <person name="Kuo A."/>
            <person name="Lipzen A."/>
            <person name="Pangilinan J."/>
            <person name="Dilworth D."/>
            <person name="Sandor L."/>
            <person name="Poggeler S."/>
            <person name="Barry K."/>
            <person name="Grigoriev I.V."/>
            <person name="Nowrousian M."/>
        </authorList>
    </citation>
    <scope>NUCLEOTIDE SEQUENCE [LARGE SCALE GENOMIC DNA]</scope>
    <source>
        <strain evidence="2 3">CBS 389.68</strain>
    </source>
</reference>
<proteinExistence type="predicted"/>
<gene>
    <name evidence="2" type="ORF">EX30DRAFT_289100</name>
</gene>
<keyword evidence="3" id="KW-1185">Reference proteome</keyword>
<dbReference type="EMBL" id="ML220172">
    <property type="protein sequence ID" value="TGZ76601.1"/>
    <property type="molecule type" value="Genomic_DNA"/>
</dbReference>
<name>A0A4S2MI71_9PEZI</name>
<dbReference type="PANTHER" id="PTHR43662">
    <property type="match status" value="1"/>
</dbReference>
<accession>A0A4S2MI71</accession>
<dbReference type="AlphaFoldDB" id="A0A4S2MI71"/>
<feature type="domain" description="DUF1996" evidence="1">
    <location>
        <begin position="23"/>
        <end position="275"/>
    </location>
</feature>
<dbReference type="InterPro" id="IPR018535">
    <property type="entry name" value="DUF1996"/>
</dbReference>
<protein>
    <recommendedName>
        <fullName evidence="1">DUF1996 domain-containing protein</fullName>
    </recommendedName>
</protein>
<evidence type="ECO:0000313" key="3">
    <source>
        <dbReference type="Proteomes" id="UP000298138"/>
    </source>
</evidence>
<dbReference type="InParanoid" id="A0A4S2MI71"/>
<organism evidence="2 3">
    <name type="scientific">Ascodesmis nigricans</name>
    <dbReference type="NCBI Taxonomy" id="341454"/>
    <lineage>
        <taxon>Eukaryota</taxon>
        <taxon>Fungi</taxon>
        <taxon>Dikarya</taxon>
        <taxon>Ascomycota</taxon>
        <taxon>Pezizomycotina</taxon>
        <taxon>Pezizomycetes</taxon>
        <taxon>Pezizales</taxon>
        <taxon>Ascodesmidaceae</taxon>
        <taxon>Ascodesmis</taxon>
    </lineage>
</organism>